<name>B8IMQ8_METNO</name>
<organism evidence="1 2">
    <name type="scientific">Methylobacterium nodulans (strain LMG 21967 / CNCM I-2342 / ORS 2060)</name>
    <dbReference type="NCBI Taxonomy" id="460265"/>
    <lineage>
        <taxon>Bacteria</taxon>
        <taxon>Pseudomonadati</taxon>
        <taxon>Pseudomonadota</taxon>
        <taxon>Alphaproteobacteria</taxon>
        <taxon>Hyphomicrobiales</taxon>
        <taxon>Methylobacteriaceae</taxon>
        <taxon>Methylobacterium</taxon>
    </lineage>
</organism>
<proteinExistence type="predicted"/>
<evidence type="ECO:0000313" key="1">
    <source>
        <dbReference type="EMBL" id="ACL60251.1"/>
    </source>
</evidence>
<keyword evidence="2" id="KW-1185">Reference proteome</keyword>
<dbReference type="KEGG" id="mno:Mnod_5407"/>
<dbReference type="Proteomes" id="UP000008207">
    <property type="component" value="Chromosome"/>
</dbReference>
<sequence length="96" mass="10177">MRGEVCPPRVGDEGARLADRMQSTGATSFTGGSFSMGDVNITVESKGSSGNPKMDEANNRNLTAQLEVMMDQKISEWAANAMRPGGMLRKAGARPS</sequence>
<evidence type="ECO:0000313" key="2">
    <source>
        <dbReference type="Proteomes" id="UP000008207"/>
    </source>
</evidence>
<dbReference type="EMBL" id="CP001349">
    <property type="protein sequence ID" value="ACL60251.1"/>
    <property type="molecule type" value="Genomic_DNA"/>
</dbReference>
<protein>
    <submittedName>
        <fullName evidence="1">Uncharacterized protein</fullName>
    </submittedName>
</protein>
<accession>B8IMQ8</accession>
<dbReference type="HOGENOM" id="CLU_2356517_0_0_5"/>
<dbReference type="AlphaFoldDB" id="B8IMQ8"/>
<reference evidence="1 2" key="1">
    <citation type="submission" date="2009-01" db="EMBL/GenBank/DDBJ databases">
        <title>Complete sequence of chromosome of Methylobacterium nodulans ORS 2060.</title>
        <authorList>
            <consortium name="US DOE Joint Genome Institute"/>
            <person name="Lucas S."/>
            <person name="Copeland A."/>
            <person name="Lapidus A."/>
            <person name="Glavina del Rio T."/>
            <person name="Dalin E."/>
            <person name="Tice H."/>
            <person name="Bruce D."/>
            <person name="Goodwin L."/>
            <person name="Pitluck S."/>
            <person name="Sims D."/>
            <person name="Brettin T."/>
            <person name="Detter J.C."/>
            <person name="Han C."/>
            <person name="Larimer F."/>
            <person name="Land M."/>
            <person name="Hauser L."/>
            <person name="Kyrpides N."/>
            <person name="Ivanova N."/>
            <person name="Marx C.J."/>
            <person name="Richardson P."/>
        </authorList>
    </citation>
    <scope>NUCLEOTIDE SEQUENCE [LARGE SCALE GENOMIC DNA]</scope>
    <source>
        <strain evidence="2">LMG 21967 / CNCM I-2342 / ORS 2060</strain>
    </source>
</reference>
<gene>
    <name evidence="1" type="ordered locus">Mnod_5407</name>
</gene>